<protein>
    <submittedName>
        <fullName evidence="2">Uncharacterized protein</fullName>
    </submittedName>
</protein>
<feature type="compositionally biased region" description="Basic and acidic residues" evidence="1">
    <location>
        <begin position="52"/>
        <end position="70"/>
    </location>
</feature>
<feature type="compositionally biased region" description="Basic and acidic residues" evidence="1">
    <location>
        <begin position="430"/>
        <end position="450"/>
    </location>
</feature>
<feature type="region of interest" description="Disordered" evidence="1">
    <location>
        <begin position="140"/>
        <end position="491"/>
    </location>
</feature>
<sequence>MKKLSWAVTAGDQDPDSEDDQPCGDHFIDKDLECHDGDAHRPTPGKNPYWQGERKGPEDKSKTPERKGGEKNQPGHARDRSEHTIQNRERLELLLDEGHTPESLGRDNVNHFADMWEDANGRPIDDQGIHDLSEMVNQKMGESFSQDPSQKGIHDPSAPKGFKGPKGRQLWKQEKAPFSRETEMPREGGGMEHTPDSSGGGEFGGGLYDHYKNVLKDRSSGGGDAPKKSNVPEGGDGGPWIDNGAAKTKKEEEPSQDEQKAESALAYQLTWGKIVQDRVDDDLERKRHSRCSDDVAEGRPCGDGEDPKKGKCNPDIQAPTAPAAPAAPPGGGGKPPGRSEGPAGKADKGYRMSDKLKGPAQEGIGLQPGQDAGREARMAQHVDFLSQDNGMDTKQTTNLMHNMLGGDITSNPDGTNSVGSRAATPQEAKQQNDDFKDTLTKTGWEPHSEMGSKSVWKKGNTAVILEKKNNGNQMKIKNLRPAAPPKQRGRR</sequence>
<feature type="compositionally biased region" description="Gly residues" evidence="1">
    <location>
        <begin position="198"/>
        <end position="207"/>
    </location>
</feature>
<feature type="compositionally biased region" description="Polar residues" evidence="1">
    <location>
        <begin position="386"/>
        <end position="400"/>
    </location>
</feature>
<feature type="compositionally biased region" description="Basic and acidic residues" evidence="1">
    <location>
        <begin position="290"/>
        <end position="309"/>
    </location>
</feature>
<feature type="compositionally biased region" description="Basic and acidic residues" evidence="1">
    <location>
        <begin position="26"/>
        <end position="41"/>
    </location>
</feature>
<accession>A0A0F9QQW5</accession>
<name>A0A0F9QQW5_9ZZZZ</name>
<dbReference type="AlphaFoldDB" id="A0A0F9QQW5"/>
<proteinExistence type="predicted"/>
<feature type="compositionally biased region" description="Basic and acidic residues" evidence="1">
    <location>
        <begin position="345"/>
        <end position="357"/>
    </location>
</feature>
<feature type="compositionally biased region" description="Basic and acidic residues" evidence="1">
    <location>
        <begin position="209"/>
        <end position="219"/>
    </location>
</feature>
<feature type="compositionally biased region" description="Acidic residues" evidence="1">
    <location>
        <begin position="13"/>
        <end position="22"/>
    </location>
</feature>
<feature type="compositionally biased region" description="Basic and acidic residues" evidence="1">
    <location>
        <begin position="76"/>
        <end position="89"/>
    </location>
</feature>
<feature type="compositionally biased region" description="Polar residues" evidence="1">
    <location>
        <begin position="408"/>
        <end position="419"/>
    </location>
</feature>
<evidence type="ECO:0000313" key="2">
    <source>
        <dbReference type="EMBL" id="KKN46615.1"/>
    </source>
</evidence>
<feature type="compositionally biased region" description="Basic and acidic residues" evidence="1">
    <location>
        <begin position="171"/>
        <end position="195"/>
    </location>
</feature>
<organism evidence="2">
    <name type="scientific">marine sediment metagenome</name>
    <dbReference type="NCBI Taxonomy" id="412755"/>
    <lineage>
        <taxon>unclassified sequences</taxon>
        <taxon>metagenomes</taxon>
        <taxon>ecological metagenomes</taxon>
    </lineage>
</organism>
<feature type="compositionally biased region" description="Basic and acidic residues" evidence="1">
    <location>
        <begin position="248"/>
        <end position="261"/>
    </location>
</feature>
<feature type="region of interest" description="Disordered" evidence="1">
    <location>
        <begin position="1"/>
        <end position="89"/>
    </location>
</feature>
<evidence type="ECO:0000256" key="1">
    <source>
        <dbReference type="SAM" id="MobiDB-lite"/>
    </source>
</evidence>
<reference evidence="2" key="1">
    <citation type="journal article" date="2015" name="Nature">
        <title>Complex archaea that bridge the gap between prokaryotes and eukaryotes.</title>
        <authorList>
            <person name="Spang A."/>
            <person name="Saw J.H."/>
            <person name="Jorgensen S.L."/>
            <person name="Zaremba-Niedzwiedzka K."/>
            <person name="Martijn J."/>
            <person name="Lind A.E."/>
            <person name="van Eijk R."/>
            <person name="Schleper C."/>
            <person name="Guy L."/>
            <person name="Ettema T.J."/>
        </authorList>
    </citation>
    <scope>NUCLEOTIDE SEQUENCE</scope>
</reference>
<comment type="caution">
    <text evidence="2">The sequence shown here is derived from an EMBL/GenBank/DDBJ whole genome shotgun (WGS) entry which is preliminary data.</text>
</comment>
<gene>
    <name evidence="2" type="ORF">LCGC14_0671200</name>
</gene>
<dbReference type="EMBL" id="LAZR01001321">
    <property type="protein sequence ID" value="KKN46615.1"/>
    <property type="molecule type" value="Genomic_DNA"/>
</dbReference>